<accession>A0A3P8BPP1</accession>
<dbReference type="EMBL" id="UZAH01032110">
    <property type="protein sequence ID" value="VDP19700.1"/>
    <property type="molecule type" value="Genomic_DNA"/>
</dbReference>
<dbReference type="WBParaSite" id="HPBE_0002039201-mRNA-1">
    <property type="protein sequence ID" value="HPBE_0002039201-mRNA-1"/>
    <property type="gene ID" value="HPBE_0002039201"/>
</dbReference>
<dbReference type="Proteomes" id="UP000050761">
    <property type="component" value="Unassembled WGS sequence"/>
</dbReference>
<reference evidence="3" key="2">
    <citation type="submission" date="2019-09" db="UniProtKB">
        <authorList>
            <consortium name="WormBaseParasite"/>
        </authorList>
    </citation>
    <scope>IDENTIFICATION</scope>
</reference>
<evidence type="ECO:0000313" key="3">
    <source>
        <dbReference type="WBParaSite" id="HPBE_0002039201-mRNA-1"/>
    </source>
</evidence>
<accession>A0A183GDQ1</accession>
<name>A0A183GDQ1_HELPZ</name>
<organism evidence="2 3">
    <name type="scientific">Heligmosomoides polygyrus</name>
    <name type="common">Parasitic roundworm</name>
    <dbReference type="NCBI Taxonomy" id="6339"/>
    <lineage>
        <taxon>Eukaryota</taxon>
        <taxon>Metazoa</taxon>
        <taxon>Ecdysozoa</taxon>
        <taxon>Nematoda</taxon>
        <taxon>Chromadorea</taxon>
        <taxon>Rhabditida</taxon>
        <taxon>Rhabditina</taxon>
        <taxon>Rhabditomorpha</taxon>
        <taxon>Strongyloidea</taxon>
        <taxon>Heligmosomidae</taxon>
        <taxon>Heligmosomoides</taxon>
    </lineage>
</organism>
<evidence type="ECO:0000313" key="1">
    <source>
        <dbReference type="EMBL" id="VDP19700.1"/>
    </source>
</evidence>
<evidence type="ECO:0000313" key="2">
    <source>
        <dbReference type="Proteomes" id="UP000050761"/>
    </source>
</evidence>
<sequence length="138" mass="15641">MFCFCRILGANEYEGVMVKSPQSELFMAAQDRGMGGAVVERTPHVVEVQGTKTKRASTNCRKCYHSINDGAIADLDQRFLWIFTAASQVFWSSTIYRDQFYEKKDLMQVYIKDKFSCKFTAPSVKTLDINSPSAKLLS</sequence>
<keyword evidence="2" id="KW-1185">Reference proteome</keyword>
<protein>
    <submittedName>
        <fullName evidence="3">ATP-dependent DNA ligase family profile domain-containing protein</fullName>
    </submittedName>
</protein>
<proteinExistence type="predicted"/>
<dbReference type="AlphaFoldDB" id="A0A183GDQ1"/>
<dbReference type="OrthoDB" id="2430314at2759"/>
<reference evidence="1 2" key="1">
    <citation type="submission" date="2018-11" db="EMBL/GenBank/DDBJ databases">
        <authorList>
            <consortium name="Pathogen Informatics"/>
        </authorList>
    </citation>
    <scope>NUCLEOTIDE SEQUENCE [LARGE SCALE GENOMIC DNA]</scope>
</reference>
<gene>
    <name evidence="1" type="ORF">HPBE_LOCUS20391</name>
</gene>